<evidence type="ECO:0000313" key="2">
    <source>
        <dbReference type="EMBL" id="KAH9296387.1"/>
    </source>
</evidence>
<dbReference type="EMBL" id="JAHRHJ020000011">
    <property type="protein sequence ID" value="KAH9296387.1"/>
    <property type="molecule type" value="Genomic_DNA"/>
</dbReference>
<feature type="compositionally biased region" description="Basic and acidic residues" evidence="1">
    <location>
        <begin position="96"/>
        <end position="116"/>
    </location>
</feature>
<gene>
    <name evidence="2" type="ORF">KI387_039975</name>
</gene>
<feature type="non-terminal residue" evidence="2">
    <location>
        <position position="269"/>
    </location>
</feature>
<dbReference type="AlphaFoldDB" id="A0AA38C9G6"/>
<dbReference type="Proteomes" id="UP000824469">
    <property type="component" value="Unassembled WGS sequence"/>
</dbReference>
<evidence type="ECO:0000256" key="1">
    <source>
        <dbReference type="SAM" id="MobiDB-lite"/>
    </source>
</evidence>
<evidence type="ECO:0000313" key="3">
    <source>
        <dbReference type="Proteomes" id="UP000824469"/>
    </source>
</evidence>
<feature type="region of interest" description="Disordered" evidence="1">
    <location>
        <begin position="82"/>
        <end position="135"/>
    </location>
</feature>
<accession>A0AA38C9G6</accession>
<protein>
    <submittedName>
        <fullName evidence="2">Uncharacterized protein</fullName>
    </submittedName>
</protein>
<sequence>AFDKKVAYYLRDKNPTNLRQAFTMALQIENNIKAVGKPLKRDGVKLINPEKPQTSKGADLEDVVKTLAGAVKEISYKLARAEKGIRKSSQGQQRTQNHDRFGNHPRGDQRQDDRGKGLIGSANRQPQARENRVVPDPLTARVATVQEIADMDWCDRCFLPHPPCEMDQQDIDDDNENEMDDDICMMGSSSGSQQAATSTDVISARTAATFWDCIKRVPFLSLPQTHDVDVVQAFEIPNNDFEYLRDLMIKKYDGGIPSEEDRQLLMNVV</sequence>
<name>A0AA38C9G6_TAXCH</name>
<keyword evidence="3" id="KW-1185">Reference proteome</keyword>
<proteinExistence type="predicted"/>
<reference evidence="2 3" key="1">
    <citation type="journal article" date="2021" name="Nat. Plants">
        <title>The Taxus genome provides insights into paclitaxel biosynthesis.</title>
        <authorList>
            <person name="Xiong X."/>
            <person name="Gou J."/>
            <person name="Liao Q."/>
            <person name="Li Y."/>
            <person name="Zhou Q."/>
            <person name="Bi G."/>
            <person name="Li C."/>
            <person name="Du R."/>
            <person name="Wang X."/>
            <person name="Sun T."/>
            <person name="Guo L."/>
            <person name="Liang H."/>
            <person name="Lu P."/>
            <person name="Wu Y."/>
            <person name="Zhang Z."/>
            <person name="Ro D.K."/>
            <person name="Shang Y."/>
            <person name="Huang S."/>
            <person name="Yan J."/>
        </authorList>
    </citation>
    <scope>NUCLEOTIDE SEQUENCE [LARGE SCALE GENOMIC DNA]</scope>
    <source>
        <strain evidence="2">Ta-2019</strain>
    </source>
</reference>
<feature type="non-terminal residue" evidence="2">
    <location>
        <position position="1"/>
    </location>
</feature>
<organism evidence="2 3">
    <name type="scientific">Taxus chinensis</name>
    <name type="common">Chinese yew</name>
    <name type="synonym">Taxus wallichiana var. chinensis</name>
    <dbReference type="NCBI Taxonomy" id="29808"/>
    <lineage>
        <taxon>Eukaryota</taxon>
        <taxon>Viridiplantae</taxon>
        <taxon>Streptophyta</taxon>
        <taxon>Embryophyta</taxon>
        <taxon>Tracheophyta</taxon>
        <taxon>Spermatophyta</taxon>
        <taxon>Pinopsida</taxon>
        <taxon>Pinidae</taxon>
        <taxon>Conifers II</taxon>
        <taxon>Cupressales</taxon>
        <taxon>Taxaceae</taxon>
        <taxon>Taxus</taxon>
    </lineage>
</organism>
<comment type="caution">
    <text evidence="2">The sequence shown here is derived from an EMBL/GenBank/DDBJ whole genome shotgun (WGS) entry which is preliminary data.</text>
</comment>